<reference evidence="2" key="1">
    <citation type="submission" date="2016-10" db="EMBL/GenBank/DDBJ databases">
        <authorList>
            <person name="Varghese N."/>
            <person name="Submissions S."/>
        </authorList>
    </citation>
    <scope>NUCLEOTIDE SEQUENCE [LARGE SCALE GENOMIC DNA]</scope>
    <source>
        <strain evidence="2">SUR2</strain>
    </source>
</reference>
<dbReference type="RefSeq" id="WP_072410357.1">
    <property type="nucleotide sequence ID" value="NZ_FPKW01000008.1"/>
</dbReference>
<accession>A0A1K2ISA7</accession>
<dbReference type="AlphaFoldDB" id="A0A1K2ISA7"/>
<dbReference type="Proteomes" id="UP000182034">
    <property type="component" value="Unassembled WGS sequence"/>
</dbReference>
<evidence type="ECO:0000313" key="2">
    <source>
        <dbReference type="Proteomes" id="UP000182034"/>
    </source>
</evidence>
<name>A0A1K2ISA7_9FLAO</name>
<dbReference type="EMBL" id="FPKW01000008">
    <property type="protein sequence ID" value="SFZ95138.1"/>
    <property type="molecule type" value="Genomic_DNA"/>
</dbReference>
<dbReference type="OrthoDB" id="799440at2"/>
<organism evidence="1 2">
    <name type="scientific">Chryseobacterium limigenitum</name>
    <dbReference type="NCBI Taxonomy" id="1612149"/>
    <lineage>
        <taxon>Bacteria</taxon>
        <taxon>Pseudomonadati</taxon>
        <taxon>Bacteroidota</taxon>
        <taxon>Flavobacteriia</taxon>
        <taxon>Flavobacteriales</taxon>
        <taxon>Weeksellaceae</taxon>
        <taxon>Chryseobacterium group</taxon>
        <taxon>Chryseobacterium</taxon>
    </lineage>
</organism>
<keyword evidence="2" id="KW-1185">Reference proteome</keyword>
<sequence>MKDFILEDYDLNISGGDFEIGESDSQTVEFVLMSKQGEWKQYPETGCDIAKAQFGSINVLLDRNIRVQMQADGFNIEKLKITETGIEINGKYS</sequence>
<gene>
    <name evidence="1" type="ORF">SAMN05216324_108164</name>
</gene>
<dbReference type="STRING" id="1612149.SAMN05216324_108164"/>
<proteinExistence type="predicted"/>
<protein>
    <submittedName>
        <fullName evidence="1">Uncharacterized protein</fullName>
    </submittedName>
</protein>
<evidence type="ECO:0000313" key="1">
    <source>
        <dbReference type="EMBL" id="SFZ95138.1"/>
    </source>
</evidence>